<sequence>MTLEELIKDKTVKSKEKVDIISKWIIDTSLPTDELIAFSEKSKDPVKAACIEALEYATKQNPNLADEAVFSFVTKTLTEKAPRIKWESAKVIGNTAHLFAENLDQAITSLLDNTKHEGTVVRWSAAFALGEILKLKTKHNTTLLSLLEDISQKEEKNSIKKIYLDAIKKTKK</sequence>
<dbReference type="Proteomes" id="UP000236413">
    <property type="component" value="Unassembled WGS sequence"/>
</dbReference>
<proteinExistence type="predicted"/>
<comment type="caution">
    <text evidence="1">The sequence shown here is derived from an EMBL/GenBank/DDBJ whole genome shotgun (WGS) entry which is preliminary data.</text>
</comment>
<name>A0A316WE08_9FLAO</name>
<evidence type="ECO:0008006" key="3">
    <source>
        <dbReference type="Google" id="ProtNLM"/>
    </source>
</evidence>
<dbReference type="SUPFAM" id="SSF48371">
    <property type="entry name" value="ARM repeat"/>
    <property type="match status" value="1"/>
</dbReference>
<evidence type="ECO:0000313" key="2">
    <source>
        <dbReference type="Proteomes" id="UP000236413"/>
    </source>
</evidence>
<dbReference type="InterPro" id="IPR016024">
    <property type="entry name" value="ARM-type_fold"/>
</dbReference>
<accession>A0A316WE08</accession>
<reference evidence="1 2" key="1">
    <citation type="submission" date="2018-04" db="EMBL/GenBank/DDBJ databases">
        <title>Chryseobacterium oncorhynchi 701B-08T from rainbow trout, and Chryseobacterium viscerum 687B-08T from diseased fish.</title>
        <authorList>
            <person name="Jeong J.-J."/>
            <person name="Lee Y.J."/>
            <person name="Pathiraja D."/>
            <person name="Park B."/>
            <person name="Choi I.-G."/>
            <person name="Kim K.D."/>
        </authorList>
    </citation>
    <scope>NUCLEOTIDE SEQUENCE [LARGE SCALE GENOMIC DNA]</scope>
    <source>
        <strain evidence="1 2">687B-08</strain>
    </source>
</reference>
<protein>
    <recommendedName>
        <fullName evidence="3">HEAT repeat domain-containing protein</fullName>
    </recommendedName>
</protein>
<dbReference type="AlphaFoldDB" id="A0A316WE08"/>
<dbReference type="RefSeq" id="WP_103231738.1">
    <property type="nucleotide sequence ID" value="NZ_PPEG02000007.1"/>
</dbReference>
<dbReference type="EMBL" id="PPEG02000007">
    <property type="protein sequence ID" value="PWN59665.1"/>
    <property type="molecule type" value="Genomic_DNA"/>
</dbReference>
<evidence type="ECO:0000313" key="1">
    <source>
        <dbReference type="EMBL" id="PWN59665.1"/>
    </source>
</evidence>
<organism evidence="1 2">
    <name type="scientific">Chryseobacterium viscerum</name>
    <dbReference type="NCBI Taxonomy" id="1037377"/>
    <lineage>
        <taxon>Bacteria</taxon>
        <taxon>Pseudomonadati</taxon>
        <taxon>Bacteroidota</taxon>
        <taxon>Flavobacteriia</taxon>
        <taxon>Flavobacteriales</taxon>
        <taxon>Weeksellaceae</taxon>
        <taxon>Chryseobacterium group</taxon>
        <taxon>Chryseobacterium</taxon>
    </lineage>
</organism>
<dbReference type="Gene3D" id="1.25.10.10">
    <property type="entry name" value="Leucine-rich Repeat Variant"/>
    <property type="match status" value="1"/>
</dbReference>
<gene>
    <name evidence="1" type="ORF">C1634_016665</name>
</gene>
<dbReference type="InterPro" id="IPR011989">
    <property type="entry name" value="ARM-like"/>
</dbReference>